<dbReference type="RefSeq" id="WP_184748255.1">
    <property type="nucleotide sequence ID" value="NZ_JACHGJ010000009.1"/>
</dbReference>
<evidence type="ECO:0000256" key="4">
    <source>
        <dbReference type="ARBA" id="ARBA00022645"/>
    </source>
</evidence>
<keyword evidence="7 14" id="KW-0808">Transferase</keyword>
<comment type="similarity">
    <text evidence="2">In the C-terminal section; belongs to the transpeptidase family.</text>
</comment>
<dbReference type="InterPro" id="IPR036950">
    <property type="entry name" value="PBP_transglycosylase"/>
</dbReference>
<dbReference type="GO" id="GO:0006793">
    <property type="term" value="P:phosphorus metabolic process"/>
    <property type="evidence" value="ECO:0007669"/>
    <property type="project" value="UniProtKB-ARBA"/>
</dbReference>
<keyword evidence="9" id="KW-0511">Multifunctional enzyme</keyword>
<gene>
    <name evidence="14" type="ORF">HNR50_003705</name>
</gene>
<comment type="caution">
    <text evidence="14">The sequence shown here is derived from an EMBL/GenBank/DDBJ whole genome shotgun (WGS) entry which is preliminary data.</text>
</comment>
<dbReference type="Gene3D" id="3.40.710.10">
    <property type="entry name" value="DD-peptidase/beta-lactamase superfamily"/>
    <property type="match status" value="1"/>
</dbReference>
<dbReference type="InterPro" id="IPR001460">
    <property type="entry name" value="PCN-bd_Tpept"/>
</dbReference>
<protein>
    <recommendedName>
        <fullName evidence="10">peptidoglycan glycosyltransferase</fullName>
        <ecNumber evidence="10">2.4.99.28</ecNumber>
    </recommendedName>
</protein>
<dbReference type="GO" id="GO:0008955">
    <property type="term" value="F:peptidoglycan glycosyltransferase activity"/>
    <property type="evidence" value="ECO:0007669"/>
    <property type="project" value="UniProtKB-EC"/>
</dbReference>
<dbReference type="EMBL" id="JACHGJ010000009">
    <property type="protein sequence ID" value="MBB6482017.1"/>
    <property type="molecule type" value="Genomic_DNA"/>
</dbReference>
<feature type="domain" description="PLD phosphodiesterase" evidence="13">
    <location>
        <begin position="297"/>
        <end position="328"/>
    </location>
</feature>
<dbReference type="GO" id="GO:0009252">
    <property type="term" value="P:peptidoglycan biosynthetic process"/>
    <property type="evidence" value="ECO:0007669"/>
    <property type="project" value="TreeGrafter"/>
</dbReference>
<dbReference type="GO" id="GO:0030288">
    <property type="term" value="C:outer membrane-bounded periplasmic space"/>
    <property type="evidence" value="ECO:0007669"/>
    <property type="project" value="TreeGrafter"/>
</dbReference>
<sequence length="731" mass="81226">MSSTKKKLLIALSAVAVLAAALRLSPVPGLKDFLDCRYSIPLYSAQNELIAVLPLEDGLRRQHLSVEDLSRDQISTVLQSEDRRFYFHPGFDLLSLIRATWQYARSGEIQSGGSTITMQLSGLMEPDRQGIPGKIYEIFNSLRLELRLSKGEILELYLNHLPFGSNVEGLQSAARYFLGKEAGELNREEILVLMMIPRRPEDFNPLKNPAANRDAVERTIPRIKGDISSEYLDRIYGGLENRDTAWPSSYNHFTNMVREKLTEEQWRRGAPLYTTLDQEMQKGAESYLRDILEQTDKNRISNGAVLVIDNRTGGILSYIGSADFHNDELNGQIDGVRILRQPGSTLKPFLYGKAIESGFGPSTPLPDIPMEFGSREIYIPENYNERYNGPVRLSVALGSSLNVPAVYLLERVGVMPFLEKLVNAGFDSLSNSENLGVGLALGNGEVSLWELVQGFSLFNREGNFIPLRFDNDRPVPEGRSVYRSEVARLIRAILSDNRNRILGFGRNNPLEVGFDAAFKTGTSNQFNNIWALGSTDDLTVGVWMGNFSGDTVIGSPGSSYPAQIVVSLLRDFHKADAFSGADNFIHRQICPLSGDLAGPHCPYSIDQFFPVDQVPGSCSWHTADGTVLPAEYGRWASIYHQDFLIAPTAEGVKISQPGDGALFYLDPTLPDDSQAIAVRILGRYEVSLYINDIEVTRQQAPFTWFEKVKRGALVLRAEGGGEIDRATVIVK</sequence>
<evidence type="ECO:0000256" key="7">
    <source>
        <dbReference type="ARBA" id="ARBA00022679"/>
    </source>
</evidence>
<evidence type="ECO:0000256" key="11">
    <source>
        <dbReference type="ARBA" id="ARBA00049902"/>
    </source>
</evidence>
<evidence type="ECO:0000256" key="8">
    <source>
        <dbReference type="ARBA" id="ARBA00022801"/>
    </source>
</evidence>
<dbReference type="GO" id="GO:0004180">
    <property type="term" value="F:carboxypeptidase activity"/>
    <property type="evidence" value="ECO:0007669"/>
    <property type="project" value="UniProtKB-KW"/>
</dbReference>
<evidence type="ECO:0000313" key="14">
    <source>
        <dbReference type="EMBL" id="MBB6482017.1"/>
    </source>
</evidence>
<dbReference type="GO" id="GO:0006508">
    <property type="term" value="P:proteolysis"/>
    <property type="evidence" value="ECO:0007669"/>
    <property type="project" value="UniProtKB-KW"/>
</dbReference>
<keyword evidence="4" id="KW-0121">Carboxypeptidase</keyword>
<dbReference type="AlphaFoldDB" id="A0A841RFM2"/>
<dbReference type="InterPro" id="IPR050396">
    <property type="entry name" value="Glycosyltr_51/Transpeptidase"/>
</dbReference>
<comment type="catalytic activity">
    <reaction evidence="11">
        <text>[GlcNAc-(1-&gt;4)-Mur2Ac(oyl-L-Ala-gamma-D-Glu-L-Lys-D-Ala-D-Ala)](n)-di-trans,octa-cis-undecaprenyl diphosphate + beta-D-GlcNAc-(1-&gt;4)-Mur2Ac(oyl-L-Ala-gamma-D-Glu-L-Lys-D-Ala-D-Ala)-di-trans,octa-cis-undecaprenyl diphosphate = [GlcNAc-(1-&gt;4)-Mur2Ac(oyl-L-Ala-gamma-D-Glu-L-Lys-D-Ala-D-Ala)](n+1)-di-trans,octa-cis-undecaprenyl diphosphate + di-trans,octa-cis-undecaprenyl diphosphate + H(+)</text>
        <dbReference type="Rhea" id="RHEA:23708"/>
        <dbReference type="Rhea" id="RHEA-COMP:9602"/>
        <dbReference type="Rhea" id="RHEA-COMP:9603"/>
        <dbReference type="ChEBI" id="CHEBI:15378"/>
        <dbReference type="ChEBI" id="CHEBI:58405"/>
        <dbReference type="ChEBI" id="CHEBI:60033"/>
        <dbReference type="ChEBI" id="CHEBI:78435"/>
        <dbReference type="EC" id="2.4.99.28"/>
    </reaction>
</comment>
<dbReference type="EC" id="2.4.99.28" evidence="10"/>
<dbReference type="SUPFAM" id="SSF56601">
    <property type="entry name" value="beta-lactamase/transpeptidase-like"/>
    <property type="match status" value="1"/>
</dbReference>
<comment type="similarity">
    <text evidence="3">In the N-terminal section; belongs to the glycosyltransferase 51 family.</text>
</comment>
<dbReference type="Pfam" id="PF00905">
    <property type="entry name" value="Transpeptidase"/>
    <property type="match status" value="1"/>
</dbReference>
<keyword evidence="6 14" id="KW-0328">Glycosyltransferase</keyword>
<dbReference type="PANTHER" id="PTHR32282:SF15">
    <property type="entry name" value="PENICILLIN-BINDING PROTEIN 1C"/>
    <property type="match status" value="1"/>
</dbReference>
<dbReference type="Proteomes" id="UP000587760">
    <property type="component" value="Unassembled WGS sequence"/>
</dbReference>
<dbReference type="InterPro" id="IPR001264">
    <property type="entry name" value="Glyco_trans_51"/>
</dbReference>
<evidence type="ECO:0000256" key="1">
    <source>
        <dbReference type="ARBA" id="ARBA00004752"/>
    </source>
</evidence>
<evidence type="ECO:0000256" key="10">
    <source>
        <dbReference type="ARBA" id="ARBA00044770"/>
    </source>
</evidence>
<proteinExistence type="inferred from homology"/>
<keyword evidence="8" id="KW-0378">Hydrolase</keyword>
<dbReference type="InterPro" id="IPR023346">
    <property type="entry name" value="Lysozyme-like_dom_sf"/>
</dbReference>
<feature type="signal peptide" evidence="12">
    <location>
        <begin position="1"/>
        <end position="19"/>
    </location>
</feature>
<dbReference type="InterPro" id="IPR001736">
    <property type="entry name" value="PLipase_D/transphosphatidylase"/>
</dbReference>
<dbReference type="PANTHER" id="PTHR32282">
    <property type="entry name" value="BINDING PROTEIN TRANSPEPTIDASE, PUTATIVE-RELATED"/>
    <property type="match status" value="1"/>
</dbReference>
<evidence type="ECO:0000256" key="5">
    <source>
        <dbReference type="ARBA" id="ARBA00022670"/>
    </source>
</evidence>
<keyword evidence="5" id="KW-0645">Protease</keyword>
<dbReference type="SUPFAM" id="SSF53955">
    <property type="entry name" value="Lysozyme-like"/>
    <property type="match status" value="1"/>
</dbReference>
<reference evidence="14 15" key="1">
    <citation type="submission" date="2020-08" db="EMBL/GenBank/DDBJ databases">
        <title>Genomic Encyclopedia of Type Strains, Phase IV (KMG-IV): sequencing the most valuable type-strain genomes for metagenomic binning, comparative biology and taxonomic classification.</title>
        <authorList>
            <person name="Goeker M."/>
        </authorList>
    </citation>
    <scope>NUCLEOTIDE SEQUENCE [LARGE SCALE GENOMIC DNA]</scope>
    <source>
        <strain evidence="14 15">DSM 2461</strain>
    </source>
</reference>
<keyword evidence="12" id="KW-0732">Signal</keyword>
<evidence type="ECO:0000256" key="2">
    <source>
        <dbReference type="ARBA" id="ARBA00007090"/>
    </source>
</evidence>
<evidence type="ECO:0000256" key="12">
    <source>
        <dbReference type="SAM" id="SignalP"/>
    </source>
</evidence>
<feature type="chain" id="PRO_5032799028" description="peptidoglycan glycosyltransferase" evidence="12">
    <location>
        <begin position="20"/>
        <end position="731"/>
    </location>
</feature>
<evidence type="ECO:0000256" key="6">
    <source>
        <dbReference type="ARBA" id="ARBA00022676"/>
    </source>
</evidence>
<evidence type="ECO:0000256" key="3">
    <source>
        <dbReference type="ARBA" id="ARBA00007739"/>
    </source>
</evidence>
<dbReference type="InterPro" id="IPR012338">
    <property type="entry name" value="Beta-lactam/transpept-like"/>
</dbReference>
<dbReference type="Gene3D" id="1.10.3810.10">
    <property type="entry name" value="Biosynthetic peptidoglycan transglycosylase-like"/>
    <property type="match status" value="1"/>
</dbReference>
<evidence type="ECO:0000313" key="15">
    <source>
        <dbReference type="Proteomes" id="UP000587760"/>
    </source>
</evidence>
<dbReference type="Pfam" id="PF00912">
    <property type="entry name" value="Transgly"/>
    <property type="match status" value="1"/>
</dbReference>
<name>A0A841RFM2_9SPIO</name>
<evidence type="ECO:0000259" key="13">
    <source>
        <dbReference type="PROSITE" id="PS50035"/>
    </source>
</evidence>
<comment type="pathway">
    <text evidence="1">Cell wall biogenesis; peptidoglycan biosynthesis.</text>
</comment>
<organism evidence="14 15">
    <name type="scientific">Spirochaeta isovalerica</name>
    <dbReference type="NCBI Taxonomy" id="150"/>
    <lineage>
        <taxon>Bacteria</taxon>
        <taxon>Pseudomonadati</taxon>
        <taxon>Spirochaetota</taxon>
        <taxon>Spirochaetia</taxon>
        <taxon>Spirochaetales</taxon>
        <taxon>Spirochaetaceae</taxon>
        <taxon>Spirochaeta</taxon>
    </lineage>
</organism>
<dbReference type="PROSITE" id="PS50035">
    <property type="entry name" value="PLD"/>
    <property type="match status" value="1"/>
</dbReference>
<dbReference type="GO" id="GO:0008658">
    <property type="term" value="F:penicillin binding"/>
    <property type="evidence" value="ECO:0007669"/>
    <property type="project" value="InterPro"/>
</dbReference>
<accession>A0A841RFM2</accession>
<evidence type="ECO:0000256" key="9">
    <source>
        <dbReference type="ARBA" id="ARBA00023268"/>
    </source>
</evidence>
<keyword evidence="15" id="KW-1185">Reference proteome</keyword>